<dbReference type="PANTHER" id="PTHR22550:SF5">
    <property type="entry name" value="LEUCINE ZIPPER PROTEIN 4"/>
    <property type="match status" value="1"/>
</dbReference>
<dbReference type="Pfam" id="PF07584">
    <property type="entry name" value="BatA"/>
    <property type="match status" value="1"/>
</dbReference>
<dbReference type="EMBL" id="JAGQHS010000252">
    <property type="protein sequence ID" value="MCA9759037.1"/>
    <property type="molecule type" value="Genomic_DNA"/>
</dbReference>
<name>A0A956SFQ2_UNCEI</name>
<proteinExistence type="predicted"/>
<keyword evidence="4 5" id="KW-0472">Membrane</keyword>
<feature type="transmembrane region" description="Helical" evidence="5">
    <location>
        <begin position="50"/>
        <end position="71"/>
    </location>
</feature>
<dbReference type="PROSITE" id="PS50234">
    <property type="entry name" value="VWFA"/>
    <property type="match status" value="1"/>
</dbReference>
<feature type="transmembrane region" description="Helical" evidence="5">
    <location>
        <begin position="6"/>
        <end position="24"/>
    </location>
</feature>
<dbReference type="InterPro" id="IPR050768">
    <property type="entry name" value="UPF0353/GerABKA_families"/>
</dbReference>
<dbReference type="SUPFAM" id="SSF53300">
    <property type="entry name" value="vWA-like"/>
    <property type="match status" value="1"/>
</dbReference>
<protein>
    <submittedName>
        <fullName evidence="7">VWA domain-containing protein</fullName>
    </submittedName>
</protein>
<gene>
    <name evidence="7" type="ORF">KDA27_24810</name>
</gene>
<dbReference type="Gene3D" id="3.40.50.410">
    <property type="entry name" value="von Willebrand factor, type A domain"/>
    <property type="match status" value="1"/>
</dbReference>
<keyword evidence="1" id="KW-1003">Cell membrane</keyword>
<dbReference type="PRINTS" id="PR00453">
    <property type="entry name" value="VWFADOMAIN"/>
</dbReference>
<evidence type="ECO:0000313" key="7">
    <source>
        <dbReference type="EMBL" id="MCA9759037.1"/>
    </source>
</evidence>
<evidence type="ECO:0000313" key="8">
    <source>
        <dbReference type="Proteomes" id="UP000739538"/>
    </source>
</evidence>
<accession>A0A956SFQ2</accession>
<dbReference type="AlphaFoldDB" id="A0A956SFQ2"/>
<keyword evidence="2 5" id="KW-0812">Transmembrane</keyword>
<dbReference type="SMART" id="SM00327">
    <property type="entry name" value="VWA"/>
    <property type="match status" value="1"/>
</dbReference>
<evidence type="ECO:0000256" key="2">
    <source>
        <dbReference type="ARBA" id="ARBA00022692"/>
    </source>
</evidence>
<dbReference type="InterPro" id="IPR036465">
    <property type="entry name" value="vWFA_dom_sf"/>
</dbReference>
<dbReference type="InterPro" id="IPR024163">
    <property type="entry name" value="Aerotolerance_reg_N"/>
</dbReference>
<evidence type="ECO:0000256" key="1">
    <source>
        <dbReference type="ARBA" id="ARBA00022475"/>
    </source>
</evidence>
<dbReference type="InterPro" id="IPR002035">
    <property type="entry name" value="VWF_A"/>
</dbReference>
<evidence type="ECO:0000256" key="3">
    <source>
        <dbReference type="ARBA" id="ARBA00022989"/>
    </source>
</evidence>
<evidence type="ECO:0000259" key="6">
    <source>
        <dbReference type="PROSITE" id="PS50234"/>
    </source>
</evidence>
<organism evidence="7 8">
    <name type="scientific">Eiseniibacteriota bacterium</name>
    <dbReference type="NCBI Taxonomy" id="2212470"/>
    <lineage>
        <taxon>Bacteria</taxon>
        <taxon>Candidatus Eiseniibacteriota</taxon>
    </lineage>
</organism>
<feature type="domain" description="VWFA" evidence="6">
    <location>
        <begin position="88"/>
        <end position="282"/>
    </location>
</feature>
<dbReference type="Pfam" id="PF00092">
    <property type="entry name" value="VWA"/>
    <property type="match status" value="1"/>
</dbReference>
<reference evidence="7" key="1">
    <citation type="submission" date="2020-04" db="EMBL/GenBank/DDBJ databases">
        <authorList>
            <person name="Zhang T."/>
        </authorList>
    </citation>
    <scope>NUCLEOTIDE SEQUENCE</scope>
    <source>
        <strain evidence="7">HKST-UBA02</strain>
    </source>
</reference>
<dbReference type="PANTHER" id="PTHR22550">
    <property type="entry name" value="SPORE GERMINATION PROTEIN"/>
    <property type="match status" value="1"/>
</dbReference>
<sequence length="328" mass="36365">MSFAYPQLLWLLILPPLLFAWRVYRRRRMNAPVAFSSVDAIPARRTWRTIGAAALPWLRFFALCLLIVALARPRTGENEVEVTSEGIDIVLAIDISSSMKAEDFQPKNRLHVAKEEAKKFVAGRKTDRIGLVVFASNSFTQCPLTTDYAVIDRLIDEIDFGDIQDGTAIGMAIANGVNRLKDVEAKSRVLIVLTDGRNNAGTIDPLTAAELAHSLGVRVYTIGVGDRDEAPFPVEDPVFGKHYVSMPAQVDEETLTQIADITDGKYFRATDAESLAGIYSRIDALEKTVVETREWVNYSDVGTRFLLPALGLLLLELITGLAFLRRLP</sequence>
<evidence type="ECO:0000256" key="5">
    <source>
        <dbReference type="SAM" id="Phobius"/>
    </source>
</evidence>
<dbReference type="Proteomes" id="UP000739538">
    <property type="component" value="Unassembled WGS sequence"/>
</dbReference>
<dbReference type="InterPro" id="IPR033881">
    <property type="entry name" value="vWA_BatA_type"/>
</dbReference>
<evidence type="ECO:0000256" key="4">
    <source>
        <dbReference type="ARBA" id="ARBA00023136"/>
    </source>
</evidence>
<reference evidence="7" key="2">
    <citation type="journal article" date="2021" name="Microbiome">
        <title>Successional dynamics and alternative stable states in a saline activated sludge microbial community over 9 years.</title>
        <authorList>
            <person name="Wang Y."/>
            <person name="Ye J."/>
            <person name="Ju F."/>
            <person name="Liu L."/>
            <person name="Boyd J.A."/>
            <person name="Deng Y."/>
            <person name="Parks D.H."/>
            <person name="Jiang X."/>
            <person name="Yin X."/>
            <person name="Woodcroft B.J."/>
            <person name="Tyson G.W."/>
            <person name="Hugenholtz P."/>
            <person name="Polz M.F."/>
            <person name="Zhang T."/>
        </authorList>
    </citation>
    <scope>NUCLEOTIDE SEQUENCE</scope>
    <source>
        <strain evidence="7">HKST-UBA02</strain>
    </source>
</reference>
<keyword evidence="3 5" id="KW-1133">Transmembrane helix</keyword>
<dbReference type="CDD" id="cd01467">
    <property type="entry name" value="vWA_BatA_type"/>
    <property type="match status" value="1"/>
</dbReference>
<comment type="caution">
    <text evidence="7">The sequence shown here is derived from an EMBL/GenBank/DDBJ whole genome shotgun (WGS) entry which is preliminary data.</text>
</comment>